<dbReference type="Proteomes" id="UP001244787">
    <property type="component" value="Unassembled WGS sequence"/>
</dbReference>
<dbReference type="RefSeq" id="WP_290255423.1">
    <property type="nucleotide sequence ID" value="NZ_JAUGQQ010000013.1"/>
</dbReference>
<name>A0ABT8DQ08_9FLAO</name>
<evidence type="ECO:0000313" key="1">
    <source>
        <dbReference type="EMBL" id="MDN3725333.1"/>
    </source>
</evidence>
<dbReference type="EMBL" id="JAUGQQ010000013">
    <property type="protein sequence ID" value="MDN3725333.1"/>
    <property type="molecule type" value="Genomic_DNA"/>
</dbReference>
<dbReference type="SUPFAM" id="SSF49464">
    <property type="entry name" value="Carboxypeptidase regulatory domain-like"/>
    <property type="match status" value="1"/>
</dbReference>
<protein>
    <submittedName>
        <fullName evidence="1">Carboxypeptidase-like regulatory domain-containing protein</fullName>
    </submittedName>
</protein>
<organism evidence="1 2">
    <name type="scientific">Aequorivita aurantiaca</name>
    <dbReference type="NCBI Taxonomy" id="3053356"/>
    <lineage>
        <taxon>Bacteria</taxon>
        <taxon>Pseudomonadati</taxon>
        <taxon>Bacteroidota</taxon>
        <taxon>Flavobacteriia</taxon>
        <taxon>Flavobacteriales</taxon>
        <taxon>Flavobacteriaceae</taxon>
        <taxon>Aequorivita</taxon>
    </lineage>
</organism>
<dbReference type="InterPro" id="IPR008969">
    <property type="entry name" value="CarboxyPept-like_regulatory"/>
</dbReference>
<accession>A0ABT8DQ08</accession>
<proteinExistence type="predicted"/>
<sequence length="249" mass="27804">MINLILSPKIVAYLIKFLITIPLLISCSNNNSDDNGDPQAGFVTGIAKDGAGAPLSRVKVLIDHNIFFNSGINTTTNNEGKYKVNVPNGSWYAFATHEVDFNNKRFTFYLHPDNASGFGGEGAIRNFEWKLAGIMPLPLSGKYGGLVTIDNYPGVYINESEIEFEFTPLGLLIDGSEGATINRQIDISSNIEDIPIGRYELKAEYLGIPIKFRRWNSQEAFVENYIINFEPLIDGQCNNCAKLEYYWEP</sequence>
<keyword evidence="2" id="KW-1185">Reference proteome</keyword>
<gene>
    <name evidence="1" type="ORF">QRD02_13175</name>
</gene>
<reference evidence="1 2" key="1">
    <citation type="submission" date="2023-06" db="EMBL/GenBank/DDBJ databases">
        <authorList>
            <person name="Ye Y.-Q."/>
            <person name="Du Z.-J."/>
        </authorList>
    </citation>
    <scope>NUCLEOTIDE SEQUENCE [LARGE SCALE GENOMIC DNA]</scope>
    <source>
        <strain evidence="1 2">SDUM287046</strain>
    </source>
</reference>
<comment type="caution">
    <text evidence="1">The sequence shown here is derived from an EMBL/GenBank/DDBJ whole genome shotgun (WGS) entry which is preliminary data.</text>
</comment>
<evidence type="ECO:0000313" key="2">
    <source>
        <dbReference type="Proteomes" id="UP001244787"/>
    </source>
</evidence>